<dbReference type="EMBL" id="CACVAW010000051">
    <property type="protein sequence ID" value="CAA6812774.1"/>
    <property type="molecule type" value="Genomic_DNA"/>
</dbReference>
<proteinExistence type="predicted"/>
<reference evidence="1" key="1">
    <citation type="submission" date="2020-01" db="EMBL/GenBank/DDBJ databases">
        <authorList>
            <person name="Meier V. D."/>
            <person name="Meier V D."/>
        </authorList>
    </citation>
    <scope>NUCLEOTIDE SEQUENCE</scope>
    <source>
        <strain evidence="1">HLG_WM_MAG_12</strain>
    </source>
</reference>
<sequence length="78" mass="8902">MAFFNYQCNRDDFDSNDNCDDCYKPYFDDAKARNGGTFNPGTPDIYCTSPSRVCSIGMTNPYTCTYPQKNNPDNNTRI</sequence>
<organism evidence="1">
    <name type="scientific">uncultured Campylobacterales bacterium</name>
    <dbReference type="NCBI Taxonomy" id="352960"/>
    <lineage>
        <taxon>Bacteria</taxon>
        <taxon>Pseudomonadati</taxon>
        <taxon>Campylobacterota</taxon>
        <taxon>Epsilonproteobacteria</taxon>
        <taxon>Campylobacterales</taxon>
        <taxon>environmental samples</taxon>
    </lineage>
</organism>
<name>A0A6S6TCK2_9BACT</name>
<protein>
    <submittedName>
        <fullName evidence="1">Uncharacterized protein</fullName>
    </submittedName>
</protein>
<accession>A0A6S6TCK2</accession>
<evidence type="ECO:0000313" key="1">
    <source>
        <dbReference type="EMBL" id="CAA6812774.1"/>
    </source>
</evidence>
<gene>
    <name evidence="1" type="ORF">HELGO_WM21765</name>
</gene>
<dbReference type="AlphaFoldDB" id="A0A6S6TCK2"/>